<dbReference type="InterPro" id="IPR001509">
    <property type="entry name" value="Epimerase_deHydtase"/>
</dbReference>
<dbReference type="SUPFAM" id="SSF51735">
    <property type="entry name" value="NAD(P)-binding Rossmann-fold domains"/>
    <property type="match status" value="1"/>
</dbReference>
<dbReference type="Gene3D" id="3.40.50.720">
    <property type="entry name" value="NAD(P)-binding Rossmann-like Domain"/>
    <property type="match status" value="1"/>
</dbReference>
<feature type="domain" description="NAD-dependent epimerase/dehydratase" evidence="2">
    <location>
        <begin position="3"/>
        <end position="249"/>
    </location>
</feature>
<comment type="caution">
    <text evidence="3">The sequence shown here is derived from an EMBL/GenBank/DDBJ whole genome shotgun (WGS) entry which is preliminary data.</text>
</comment>
<dbReference type="InterPro" id="IPR036291">
    <property type="entry name" value="NAD(P)-bd_dom_sf"/>
</dbReference>
<evidence type="ECO:0000259" key="2">
    <source>
        <dbReference type="Pfam" id="PF01370"/>
    </source>
</evidence>
<dbReference type="AlphaFoldDB" id="A0A1F6D449"/>
<dbReference type="EMBL" id="MFKF01000048">
    <property type="protein sequence ID" value="OGG56101.1"/>
    <property type="molecule type" value="Genomic_DNA"/>
</dbReference>
<gene>
    <name evidence="3" type="ORF">A3F84_01430</name>
</gene>
<reference evidence="3 4" key="1">
    <citation type="journal article" date="2016" name="Nat. Commun.">
        <title>Thousands of microbial genomes shed light on interconnected biogeochemical processes in an aquifer system.</title>
        <authorList>
            <person name="Anantharaman K."/>
            <person name="Brown C.T."/>
            <person name="Hug L.A."/>
            <person name="Sharon I."/>
            <person name="Castelle C.J."/>
            <person name="Probst A.J."/>
            <person name="Thomas B.C."/>
            <person name="Singh A."/>
            <person name="Wilkins M.J."/>
            <person name="Karaoz U."/>
            <person name="Brodie E.L."/>
            <person name="Williams K.H."/>
            <person name="Hubbard S.S."/>
            <person name="Banfield J.F."/>
        </authorList>
    </citation>
    <scope>NUCLEOTIDE SEQUENCE [LARGE SCALE GENOMIC DNA]</scope>
    <source>
        <strain evidence="4">RIFCSPLOWO2_12_FULL_64_10</strain>
    </source>
</reference>
<sequence>MRILITGITGRIGANLTAALVKEGHQVRGLVWPKDDRTEKLRGLGVDLLRGSLTEAADVRRAVEGMEAVYHLGAAFQGGGPFSEADYFEINVRGTFLMLEAARAEKGLLHFFFASTDAVYEKYVPGGLRGPIREDLMPRRPRGWYALSKSVGEELCNGYWRTYRTPATVLRFCLVVGAGEVLDFPQFYLSKLRASHPELAPFWGGEERLLLLKDPDGRPYKKHIADVRDIVSGCACALGKQEALGETFQLAGPAPFTWREAVPHLSLRLGIPYVEALVEGTPTFYEFDLSKARNRLGFQPKYDIIRMIDDAMAFRQGKDIGVLPTG</sequence>
<dbReference type="Pfam" id="PF01370">
    <property type="entry name" value="Epimerase"/>
    <property type="match status" value="1"/>
</dbReference>
<comment type="similarity">
    <text evidence="1">Belongs to the NAD(P)-dependent epimerase/dehydratase family.</text>
</comment>
<name>A0A1F6D449_HANXR</name>
<evidence type="ECO:0000313" key="3">
    <source>
        <dbReference type="EMBL" id="OGG56101.1"/>
    </source>
</evidence>
<organism evidence="3 4">
    <name type="scientific">Handelsmanbacteria sp. (strain RIFCSPLOWO2_12_FULL_64_10)</name>
    <dbReference type="NCBI Taxonomy" id="1817868"/>
    <lineage>
        <taxon>Bacteria</taxon>
        <taxon>Candidatus Handelsmaniibacteriota</taxon>
    </lineage>
</organism>
<dbReference type="Proteomes" id="UP000178606">
    <property type="component" value="Unassembled WGS sequence"/>
</dbReference>
<accession>A0A1F6D449</accession>
<protein>
    <recommendedName>
        <fullName evidence="2">NAD-dependent epimerase/dehydratase domain-containing protein</fullName>
    </recommendedName>
</protein>
<evidence type="ECO:0000256" key="1">
    <source>
        <dbReference type="ARBA" id="ARBA00007637"/>
    </source>
</evidence>
<proteinExistence type="inferred from homology"/>
<evidence type="ECO:0000313" key="4">
    <source>
        <dbReference type="Proteomes" id="UP000178606"/>
    </source>
</evidence>
<dbReference type="PANTHER" id="PTHR43000">
    <property type="entry name" value="DTDP-D-GLUCOSE 4,6-DEHYDRATASE-RELATED"/>
    <property type="match status" value="1"/>
</dbReference>